<dbReference type="EMBL" id="RKLV01000007">
    <property type="protein sequence ID" value="MCX2819375.1"/>
    <property type="molecule type" value="Genomic_DNA"/>
</dbReference>
<sequence>MDTETVVEALIEDARENDAYEAVVVDVPADVLREEGATYGDDGETRVETTLVAGPVAEEDDEGIKLRTPSRVGGRDDFSSEVREGLRVEGVYGFRDGNLDGVSLPKEDVTVHRVEPQPS</sequence>
<protein>
    <submittedName>
        <fullName evidence="1">Uncharacterized protein</fullName>
    </submittedName>
</protein>
<keyword evidence="2" id="KW-1185">Reference proteome</keyword>
<proteinExistence type="predicted"/>
<gene>
    <name evidence="1" type="ORF">EGH25_08425</name>
</gene>
<comment type="caution">
    <text evidence="1">The sequence shown here is derived from an EMBL/GenBank/DDBJ whole genome shotgun (WGS) entry which is preliminary data.</text>
</comment>
<dbReference type="Proteomes" id="UP001149411">
    <property type="component" value="Unassembled WGS sequence"/>
</dbReference>
<dbReference type="AlphaFoldDB" id="A0A9Q4C3V4"/>
<reference evidence="1" key="1">
    <citation type="submission" date="2022-09" db="EMBL/GenBank/DDBJ databases">
        <title>Haloadaptaus new haloarchaeum isolated from saline soil.</title>
        <authorList>
            <person name="Duran-Viseras A."/>
            <person name="Sanchez-Porro C."/>
            <person name="Ventosa A."/>
        </authorList>
    </citation>
    <scope>NUCLEOTIDE SEQUENCE</scope>
    <source>
        <strain evidence="1">F3-133</strain>
    </source>
</reference>
<organism evidence="1 2">
    <name type="scientific">Halorutilus salinus</name>
    <dbReference type="NCBI Taxonomy" id="2487751"/>
    <lineage>
        <taxon>Archaea</taxon>
        <taxon>Methanobacteriati</taxon>
        <taxon>Methanobacteriota</taxon>
        <taxon>Stenosarchaea group</taxon>
        <taxon>Halobacteria</taxon>
        <taxon>Halorutilales</taxon>
        <taxon>Halorutilaceae</taxon>
        <taxon>Halorutilus</taxon>
    </lineage>
</organism>
<name>A0A9Q4C3V4_9EURY</name>
<evidence type="ECO:0000313" key="1">
    <source>
        <dbReference type="EMBL" id="MCX2819375.1"/>
    </source>
</evidence>
<dbReference type="RefSeq" id="WP_266087567.1">
    <property type="nucleotide sequence ID" value="NZ_RKLV01000007.1"/>
</dbReference>
<accession>A0A9Q4C3V4</accession>
<evidence type="ECO:0000313" key="2">
    <source>
        <dbReference type="Proteomes" id="UP001149411"/>
    </source>
</evidence>